<dbReference type="Gene3D" id="1.10.357.10">
    <property type="entry name" value="Tetracycline Repressor, domain 2"/>
    <property type="match status" value="1"/>
</dbReference>
<feature type="domain" description="HTH tetR-type" evidence="3">
    <location>
        <begin position="9"/>
        <end position="69"/>
    </location>
</feature>
<dbReference type="EMBL" id="WHNX01000002">
    <property type="protein sequence ID" value="MPW24434.1"/>
    <property type="molecule type" value="Genomic_DNA"/>
</dbReference>
<dbReference type="GO" id="GO:0003677">
    <property type="term" value="F:DNA binding"/>
    <property type="evidence" value="ECO:0007669"/>
    <property type="project" value="UniProtKB-UniRule"/>
</dbReference>
<dbReference type="PRINTS" id="PR00455">
    <property type="entry name" value="HTHTETR"/>
</dbReference>
<organism evidence="4 5">
    <name type="scientific">Alkalibaculum sporogenes</name>
    <dbReference type="NCBI Taxonomy" id="2655001"/>
    <lineage>
        <taxon>Bacteria</taxon>
        <taxon>Bacillati</taxon>
        <taxon>Bacillota</taxon>
        <taxon>Clostridia</taxon>
        <taxon>Eubacteriales</taxon>
        <taxon>Eubacteriaceae</taxon>
        <taxon>Alkalibaculum</taxon>
    </lineage>
</organism>
<dbReference type="PROSITE" id="PS50977">
    <property type="entry name" value="HTH_TETR_2"/>
    <property type="match status" value="1"/>
</dbReference>
<dbReference type="SUPFAM" id="SSF46689">
    <property type="entry name" value="Homeodomain-like"/>
    <property type="match status" value="1"/>
</dbReference>
<sequence>MLAQYKKGMDTKHKILQVSKKLFVDNGYVKTSCKMICEEADVNLGLIHYHYKSKKNIASIIYAYFLVEVKELVKRYMTEELHNYELKYATALEHWIFYGLLLGDNRYKIFYYEICKENLLVDENTKILEYFYKLHVNTYNLNISANEIKLIRVSGAALNMGLIQKYVENYFDMTIDELSEYKIRNMYRLLKLKEDEIDDIVEVSNNIYNKINIKLLDYFELSLDVNLT</sequence>
<evidence type="ECO:0000256" key="2">
    <source>
        <dbReference type="PROSITE-ProRule" id="PRU00335"/>
    </source>
</evidence>
<dbReference type="InterPro" id="IPR001647">
    <property type="entry name" value="HTH_TetR"/>
</dbReference>
<keyword evidence="5" id="KW-1185">Reference proteome</keyword>
<dbReference type="InterPro" id="IPR009057">
    <property type="entry name" value="Homeodomain-like_sf"/>
</dbReference>
<dbReference type="RefSeq" id="WP_152800909.1">
    <property type="nucleotide sequence ID" value="NZ_WHNX01000002.1"/>
</dbReference>
<gene>
    <name evidence="4" type="ORF">GC105_01330</name>
</gene>
<accession>A0A6A7K527</accession>
<evidence type="ECO:0000259" key="3">
    <source>
        <dbReference type="PROSITE" id="PS50977"/>
    </source>
</evidence>
<comment type="caution">
    <text evidence="4">The sequence shown here is derived from an EMBL/GenBank/DDBJ whole genome shotgun (WGS) entry which is preliminary data.</text>
</comment>
<dbReference type="Proteomes" id="UP000440004">
    <property type="component" value="Unassembled WGS sequence"/>
</dbReference>
<protein>
    <submittedName>
        <fullName evidence="4">TetR family transcriptional regulator</fullName>
    </submittedName>
</protein>
<evidence type="ECO:0000256" key="1">
    <source>
        <dbReference type="ARBA" id="ARBA00023125"/>
    </source>
</evidence>
<evidence type="ECO:0000313" key="5">
    <source>
        <dbReference type="Proteomes" id="UP000440004"/>
    </source>
</evidence>
<proteinExistence type="predicted"/>
<dbReference type="AlphaFoldDB" id="A0A6A7K527"/>
<reference evidence="4 5" key="1">
    <citation type="submission" date="2019-10" db="EMBL/GenBank/DDBJ databases">
        <title>Alkalibaculum tamaniensis sp.nov., a new alkaliphilic acetogen, isolated on methoxylated aromatics from a mud volcano.</title>
        <authorList>
            <person name="Khomyakova M.A."/>
            <person name="Merkel A.Y."/>
            <person name="Bonch-Osmolovskaya E.A."/>
            <person name="Slobodkin A.I."/>
        </authorList>
    </citation>
    <scope>NUCLEOTIDE SEQUENCE [LARGE SCALE GENOMIC DNA]</scope>
    <source>
        <strain evidence="4 5">M08DMB</strain>
    </source>
</reference>
<keyword evidence="1 2" id="KW-0238">DNA-binding</keyword>
<name>A0A6A7K527_9FIRM</name>
<evidence type="ECO:0000313" key="4">
    <source>
        <dbReference type="EMBL" id="MPW24434.1"/>
    </source>
</evidence>
<feature type="DNA-binding region" description="H-T-H motif" evidence="2">
    <location>
        <begin position="32"/>
        <end position="51"/>
    </location>
</feature>
<dbReference type="Pfam" id="PF00440">
    <property type="entry name" value="TetR_N"/>
    <property type="match status" value="1"/>
</dbReference>